<evidence type="ECO:0000313" key="3">
    <source>
        <dbReference type="EMBL" id="TPP11378.1"/>
    </source>
</evidence>
<dbReference type="OrthoDB" id="9797736at2"/>
<comment type="caution">
    <text evidence="3">The sequence shown here is derived from an EMBL/GenBank/DDBJ whole genome shotgun (WGS) entry which is preliminary data.</text>
</comment>
<evidence type="ECO:0000313" key="4">
    <source>
        <dbReference type="Proteomes" id="UP000316429"/>
    </source>
</evidence>
<dbReference type="AlphaFoldDB" id="A0A504U898"/>
<protein>
    <submittedName>
        <fullName evidence="3">Hemin ABC transporter substrate-binding protein</fullName>
    </submittedName>
</protein>
<reference evidence="3 4" key="1">
    <citation type="submission" date="2019-06" db="EMBL/GenBank/DDBJ databases">
        <title>Rhizobium sp. CL12 isolated from roots of soybean.</title>
        <authorList>
            <person name="Wang C."/>
        </authorList>
    </citation>
    <scope>NUCLEOTIDE SEQUENCE [LARGE SCALE GENOMIC DNA]</scope>
    <source>
        <strain evidence="3 4">CL12</strain>
    </source>
</reference>
<name>A0A504U898_9HYPH</name>
<dbReference type="EMBL" id="VFYP01000001">
    <property type="protein sequence ID" value="TPP11378.1"/>
    <property type="molecule type" value="Genomic_DNA"/>
</dbReference>
<dbReference type="PROSITE" id="PS50983">
    <property type="entry name" value="FE_B12_PBP"/>
    <property type="match status" value="1"/>
</dbReference>
<feature type="chain" id="PRO_5021222420" evidence="1">
    <location>
        <begin position="28"/>
        <end position="295"/>
    </location>
</feature>
<feature type="domain" description="Fe/B12 periplasmic-binding" evidence="2">
    <location>
        <begin position="37"/>
        <end position="292"/>
    </location>
</feature>
<proteinExistence type="predicted"/>
<dbReference type="PANTHER" id="PTHR30535">
    <property type="entry name" value="VITAMIN B12-BINDING PROTEIN"/>
    <property type="match status" value="1"/>
</dbReference>
<dbReference type="PANTHER" id="PTHR30535:SF4">
    <property type="entry name" value="HEMIN-BINDING PERIPLASMIC PROTEIN HMUT"/>
    <property type="match status" value="1"/>
</dbReference>
<keyword evidence="1" id="KW-0732">Signal</keyword>
<evidence type="ECO:0000256" key="1">
    <source>
        <dbReference type="SAM" id="SignalP"/>
    </source>
</evidence>
<accession>A0A504U898</accession>
<feature type="signal peptide" evidence="1">
    <location>
        <begin position="1"/>
        <end position="27"/>
    </location>
</feature>
<dbReference type="RefSeq" id="WP_140828001.1">
    <property type="nucleotide sequence ID" value="NZ_VFYP01000001.1"/>
</dbReference>
<dbReference type="Pfam" id="PF01497">
    <property type="entry name" value="Peripla_BP_2"/>
    <property type="match status" value="1"/>
</dbReference>
<sequence length="295" mass="30024">MSFFHPSHRPVFAVTAAILLAVQPAFFKPLQAAEASRIVALGGTVTEIIYALGEGDRIAAVDSTSTHPVEADDKPDVGYVRQISPEGVLSQKPDLIVAESGAGPADAIEILKASGISFVSIASPPDTSAIPDKIRAVGAAIGAEEKAEALATEVATKLKALEEKVATQTGPKKKVLFALSLANGRVMAAGADSSADAMIRLAGGENAVSSISGYKPLTDEAVIAAAPDVVLVMSGGAMHLSAEQAFALPALAASPAGRTGSFLTMDGLFLLGLGPRATEAAADLNAKLYPESVKP</sequence>
<dbReference type="SUPFAM" id="SSF53807">
    <property type="entry name" value="Helical backbone' metal receptor"/>
    <property type="match status" value="1"/>
</dbReference>
<keyword evidence="4" id="KW-1185">Reference proteome</keyword>
<dbReference type="Proteomes" id="UP000316429">
    <property type="component" value="Unassembled WGS sequence"/>
</dbReference>
<evidence type="ECO:0000259" key="2">
    <source>
        <dbReference type="PROSITE" id="PS50983"/>
    </source>
</evidence>
<gene>
    <name evidence="3" type="ORF">FJQ55_11380</name>
</gene>
<dbReference type="Gene3D" id="3.40.50.1980">
    <property type="entry name" value="Nitrogenase molybdenum iron protein domain"/>
    <property type="match status" value="2"/>
</dbReference>
<dbReference type="InterPro" id="IPR050902">
    <property type="entry name" value="ABC_Transporter_SBP"/>
</dbReference>
<dbReference type="InterPro" id="IPR002491">
    <property type="entry name" value="ABC_transptr_periplasmic_BD"/>
</dbReference>
<organism evidence="3 4">
    <name type="scientific">Rhizobium glycinendophyticum</name>
    <dbReference type="NCBI Taxonomy" id="2589807"/>
    <lineage>
        <taxon>Bacteria</taxon>
        <taxon>Pseudomonadati</taxon>
        <taxon>Pseudomonadota</taxon>
        <taxon>Alphaproteobacteria</taxon>
        <taxon>Hyphomicrobiales</taxon>
        <taxon>Rhizobiaceae</taxon>
        <taxon>Rhizobium/Agrobacterium group</taxon>
        <taxon>Rhizobium</taxon>
    </lineage>
</organism>